<dbReference type="OrthoDB" id="411372at2759"/>
<feature type="region of interest" description="Disordered" evidence="2">
    <location>
        <begin position="97"/>
        <end position="117"/>
    </location>
</feature>
<feature type="domain" description="CTCHY-type" evidence="4">
    <location>
        <begin position="307"/>
        <end position="336"/>
    </location>
</feature>
<keyword evidence="1" id="KW-0479">Metal-binding</keyword>
<protein>
    <submittedName>
        <fullName evidence="5">Putative RING finger protein C2F3.16</fullName>
    </submittedName>
</protein>
<feature type="compositionally biased region" description="Basic residues" evidence="2">
    <location>
        <begin position="1"/>
        <end position="16"/>
    </location>
</feature>
<dbReference type="GO" id="GO:0005634">
    <property type="term" value="C:nucleus"/>
    <property type="evidence" value="ECO:0007669"/>
    <property type="project" value="TreeGrafter"/>
</dbReference>
<evidence type="ECO:0000256" key="2">
    <source>
        <dbReference type="SAM" id="MobiDB-lite"/>
    </source>
</evidence>
<feature type="compositionally biased region" description="Low complexity" evidence="2">
    <location>
        <begin position="108"/>
        <end position="117"/>
    </location>
</feature>
<dbReference type="GO" id="GO:0008270">
    <property type="term" value="F:zinc ion binding"/>
    <property type="evidence" value="ECO:0007669"/>
    <property type="project" value="UniProtKB-KW"/>
</dbReference>
<dbReference type="EMBL" id="RXIC02000011">
    <property type="protein sequence ID" value="KAB1228164.1"/>
    <property type="molecule type" value="Genomic_DNA"/>
</dbReference>
<sequence>MEEYQKRRRSSGKRKSTSTAEIKYGNGESMEPEHVSKKITQVPSPTCNGNSGIPAAETAAVARNIPSKEVAIAAVDDDTCKFQREDHDPIIIDLSDDAPDVEDAGEANNNNNNNNNNTGTGLVAGAEQIIINSHEDDQYSPMGISFNCSGILVGTSGPGAVLNELSDPISTGRTDENRNDEAQSFSEELTRDQAQPLTEETEIEMFPNLLFLENWTNGCASTIGDDARYERRAATRFFPAATATTSPLSLSLSLSIPSSSLSNPKDRHELVRQDVKQVVCLICNTDQQVGFVIRTAAQACSNCGVNMGEYFCDICKFYDDDTQKGQFHCEECGICR</sequence>
<dbReference type="PANTHER" id="PTHR21319:SF12">
    <property type="entry name" value="ZINC FINGER (C3HC4-TYPE RING FINGER) FAMILY PROTEIN"/>
    <property type="match status" value="1"/>
</dbReference>
<name>A0A6A1WSI9_9ROSI</name>
<keyword evidence="1" id="KW-0863">Zinc-finger</keyword>
<dbReference type="InterPro" id="IPR037275">
    <property type="entry name" value="Znf_CTCHY_sf"/>
</dbReference>
<dbReference type="SUPFAM" id="SSF161245">
    <property type="entry name" value="Zinc hairpin stack"/>
    <property type="match status" value="1"/>
</dbReference>
<proteinExistence type="predicted"/>
<dbReference type="InterPro" id="IPR017921">
    <property type="entry name" value="Znf_CTCHY"/>
</dbReference>
<dbReference type="PANTHER" id="PTHR21319">
    <property type="entry name" value="RING FINGER AND CHY ZINC FINGER DOMAIN-CONTAINING PROTEIN 1"/>
    <property type="match status" value="1"/>
</dbReference>
<feature type="domain" description="CHY-type" evidence="3">
    <location>
        <begin position="219"/>
        <end position="305"/>
    </location>
</feature>
<dbReference type="GO" id="GO:0061630">
    <property type="term" value="F:ubiquitin protein ligase activity"/>
    <property type="evidence" value="ECO:0007669"/>
    <property type="project" value="TreeGrafter"/>
</dbReference>
<keyword evidence="1" id="KW-0862">Zinc</keyword>
<dbReference type="Proteomes" id="UP000516437">
    <property type="component" value="Unassembled WGS sequence"/>
</dbReference>
<evidence type="ECO:0000259" key="3">
    <source>
        <dbReference type="PROSITE" id="PS51266"/>
    </source>
</evidence>
<feature type="compositionally biased region" description="Polar residues" evidence="2">
    <location>
        <begin position="38"/>
        <end position="50"/>
    </location>
</feature>
<evidence type="ECO:0000313" key="6">
    <source>
        <dbReference type="Proteomes" id="UP000516437"/>
    </source>
</evidence>
<gene>
    <name evidence="5" type="ORF">CJ030_MR2G000740</name>
</gene>
<dbReference type="PROSITE" id="PS51266">
    <property type="entry name" value="ZF_CHY"/>
    <property type="match status" value="1"/>
</dbReference>
<evidence type="ECO:0000256" key="1">
    <source>
        <dbReference type="PROSITE-ProRule" id="PRU00601"/>
    </source>
</evidence>
<dbReference type="AlphaFoldDB" id="A0A6A1WSI9"/>
<dbReference type="GO" id="GO:0016567">
    <property type="term" value="P:protein ubiquitination"/>
    <property type="evidence" value="ECO:0007669"/>
    <property type="project" value="TreeGrafter"/>
</dbReference>
<comment type="caution">
    <text evidence="5">The sequence shown here is derived from an EMBL/GenBank/DDBJ whole genome shotgun (WGS) entry which is preliminary data.</text>
</comment>
<feature type="region of interest" description="Disordered" evidence="2">
    <location>
        <begin position="166"/>
        <end position="195"/>
    </location>
</feature>
<feature type="compositionally biased region" description="Polar residues" evidence="2">
    <location>
        <begin position="182"/>
        <end position="195"/>
    </location>
</feature>
<accession>A0A6A1WSI9</accession>
<reference evidence="5 6" key="1">
    <citation type="journal article" date="2019" name="Plant Biotechnol. J.">
        <title>The red bayberry genome and genetic basis of sex determination.</title>
        <authorList>
            <person name="Jia H.M."/>
            <person name="Jia H.J."/>
            <person name="Cai Q.L."/>
            <person name="Wang Y."/>
            <person name="Zhao H.B."/>
            <person name="Yang W.F."/>
            <person name="Wang G.Y."/>
            <person name="Li Y.H."/>
            <person name="Zhan D.L."/>
            <person name="Shen Y.T."/>
            <person name="Niu Q.F."/>
            <person name="Chang L."/>
            <person name="Qiu J."/>
            <person name="Zhao L."/>
            <person name="Xie H.B."/>
            <person name="Fu W.Y."/>
            <person name="Jin J."/>
            <person name="Li X.W."/>
            <person name="Jiao Y."/>
            <person name="Zhou C.C."/>
            <person name="Tu T."/>
            <person name="Chai C.Y."/>
            <person name="Gao J.L."/>
            <person name="Fan L.J."/>
            <person name="van de Weg E."/>
            <person name="Wang J.Y."/>
            <person name="Gao Z.S."/>
        </authorList>
    </citation>
    <scope>NUCLEOTIDE SEQUENCE [LARGE SCALE GENOMIC DNA]</scope>
    <source>
        <tissue evidence="5">Leaves</tissue>
    </source>
</reference>
<dbReference type="PROSITE" id="PS51270">
    <property type="entry name" value="ZF_CTCHY"/>
    <property type="match status" value="1"/>
</dbReference>
<dbReference type="InterPro" id="IPR008913">
    <property type="entry name" value="Znf_CHY"/>
</dbReference>
<keyword evidence="6" id="KW-1185">Reference proteome</keyword>
<dbReference type="GO" id="GO:0006511">
    <property type="term" value="P:ubiquitin-dependent protein catabolic process"/>
    <property type="evidence" value="ECO:0007669"/>
    <property type="project" value="TreeGrafter"/>
</dbReference>
<feature type="region of interest" description="Disordered" evidence="2">
    <location>
        <begin position="1"/>
        <end position="50"/>
    </location>
</feature>
<evidence type="ECO:0000313" key="5">
    <source>
        <dbReference type="EMBL" id="KAB1228164.1"/>
    </source>
</evidence>
<evidence type="ECO:0000259" key="4">
    <source>
        <dbReference type="PROSITE" id="PS51270"/>
    </source>
</evidence>
<organism evidence="5 6">
    <name type="scientific">Morella rubra</name>
    <name type="common">Chinese bayberry</name>
    <dbReference type="NCBI Taxonomy" id="262757"/>
    <lineage>
        <taxon>Eukaryota</taxon>
        <taxon>Viridiplantae</taxon>
        <taxon>Streptophyta</taxon>
        <taxon>Embryophyta</taxon>
        <taxon>Tracheophyta</taxon>
        <taxon>Spermatophyta</taxon>
        <taxon>Magnoliopsida</taxon>
        <taxon>eudicotyledons</taxon>
        <taxon>Gunneridae</taxon>
        <taxon>Pentapetalae</taxon>
        <taxon>rosids</taxon>
        <taxon>fabids</taxon>
        <taxon>Fagales</taxon>
        <taxon>Myricaceae</taxon>
        <taxon>Morella</taxon>
    </lineage>
</organism>